<keyword evidence="2" id="KW-0472">Membrane</keyword>
<dbReference type="InterPro" id="IPR005804">
    <property type="entry name" value="FA_desaturase_dom"/>
</dbReference>
<dbReference type="Proteomes" id="UP000002429">
    <property type="component" value="Plasmid megaplasmid"/>
</dbReference>
<sequence>MSLVTPVSTGPATKTIESAPTGKAKVPATDYSTSPAHSTRLPTPKRSSHAWDRYELPTIALAAVLYAAWAALVWWHASIPGPLLFLAGGYVAQLHFSLQHESIHAMRHLPIWLRTAVVWPPINLWLPYPFYNKGHSTHHINVHLTHPQKDTETAYHSPTQWQAMSVTWRAIYRANQILPVRLICGPFLRLVRLARNEYRCLIAGDFSRLKIWAIHALSATPLLYFALALAGMRWWEYLLYFVYPGMMLGQLRTFTEHRWGERPVERTAIVESNSIGGLLYLYNNLHYVHHLFPTLPWYHIPRYFRAHRAAVLHGNGGFYYRGYAEIARRFWRTSVFDPVHPRW</sequence>
<keyword evidence="5" id="KW-1185">Reference proteome</keyword>
<evidence type="ECO:0000313" key="4">
    <source>
        <dbReference type="EMBL" id="ABF11201.1"/>
    </source>
</evidence>
<feature type="region of interest" description="Disordered" evidence="1">
    <location>
        <begin position="1"/>
        <end position="45"/>
    </location>
</feature>
<dbReference type="RefSeq" id="WP_011518824.1">
    <property type="nucleotide sequence ID" value="NC_007974.2"/>
</dbReference>
<feature type="transmembrane region" description="Helical" evidence="2">
    <location>
        <begin position="54"/>
        <end position="75"/>
    </location>
</feature>
<dbReference type="Pfam" id="PF00487">
    <property type="entry name" value="FA_desaturase"/>
    <property type="match status" value="1"/>
</dbReference>
<geneLocation type="plasmid" evidence="4 5">
    <name>megaplasmid</name>
</geneLocation>
<dbReference type="EMBL" id="CP000353">
    <property type="protein sequence ID" value="ABF11201.1"/>
    <property type="molecule type" value="Genomic_DNA"/>
</dbReference>
<dbReference type="eggNOG" id="COG3239">
    <property type="taxonomic scope" value="Bacteria"/>
</dbReference>
<accession>Q1LF75</accession>
<keyword evidence="2" id="KW-0812">Transmembrane</keyword>
<evidence type="ECO:0000256" key="2">
    <source>
        <dbReference type="SAM" id="Phobius"/>
    </source>
</evidence>
<evidence type="ECO:0000313" key="5">
    <source>
        <dbReference type="Proteomes" id="UP000002429"/>
    </source>
</evidence>
<gene>
    <name evidence="4" type="ordered locus">Rmet_4336</name>
</gene>
<name>Q1LF75_CUPMC</name>
<dbReference type="AlphaFoldDB" id="Q1LF75"/>
<evidence type="ECO:0000259" key="3">
    <source>
        <dbReference type="Pfam" id="PF00487"/>
    </source>
</evidence>
<reference evidence="5" key="1">
    <citation type="journal article" date="2010" name="PLoS ONE">
        <title>The complete genome sequence of Cupriavidus metallidurans strain CH34, a master survivalist in harsh and anthropogenic environments.</title>
        <authorList>
            <person name="Janssen P.J."/>
            <person name="Van Houdt R."/>
            <person name="Moors H."/>
            <person name="Monsieurs P."/>
            <person name="Morin N."/>
            <person name="Michaux A."/>
            <person name="Benotmane M.A."/>
            <person name="Leys N."/>
            <person name="Vallaeys T."/>
            <person name="Lapidus A."/>
            <person name="Monchy S."/>
            <person name="Medigue C."/>
            <person name="Taghavi S."/>
            <person name="McCorkle S."/>
            <person name="Dunn J."/>
            <person name="van der Lelie D."/>
            <person name="Mergeay M."/>
        </authorList>
    </citation>
    <scope>NUCLEOTIDE SEQUENCE [LARGE SCALE GENOMIC DNA]</scope>
    <source>
        <strain evidence="5">ATCC 43123 / DSM 2839 / NBRC 102507 / CH34</strain>
    </source>
</reference>
<feature type="compositionally biased region" description="Polar residues" evidence="1">
    <location>
        <begin position="1"/>
        <end position="18"/>
    </location>
</feature>
<feature type="compositionally biased region" description="Polar residues" evidence="1">
    <location>
        <begin position="30"/>
        <end position="41"/>
    </location>
</feature>
<dbReference type="CDD" id="cd03509">
    <property type="entry name" value="DesA_FADS-like"/>
    <property type="match status" value="1"/>
</dbReference>
<keyword evidence="2" id="KW-1133">Transmembrane helix</keyword>
<feature type="domain" description="Fatty acid desaturase" evidence="3">
    <location>
        <begin position="79"/>
        <end position="313"/>
    </location>
</feature>
<dbReference type="KEGG" id="rme:Rmet_4336"/>
<dbReference type="GO" id="GO:0006629">
    <property type="term" value="P:lipid metabolic process"/>
    <property type="evidence" value="ECO:0007669"/>
    <property type="project" value="InterPro"/>
</dbReference>
<protein>
    <submittedName>
        <fullName evidence="4">Fatty acid desaturase</fullName>
    </submittedName>
</protein>
<keyword evidence="4" id="KW-0614">Plasmid</keyword>
<dbReference type="HOGENOM" id="CLU_053288_0_0_4"/>
<proteinExistence type="predicted"/>
<evidence type="ECO:0000256" key="1">
    <source>
        <dbReference type="SAM" id="MobiDB-lite"/>
    </source>
</evidence>
<organism evidence="4 5">
    <name type="scientific">Cupriavidus metallidurans (strain ATCC 43123 / DSM 2839 / NBRC 102507 / CH34)</name>
    <name type="common">Ralstonia metallidurans</name>
    <dbReference type="NCBI Taxonomy" id="266264"/>
    <lineage>
        <taxon>Bacteria</taxon>
        <taxon>Pseudomonadati</taxon>
        <taxon>Pseudomonadota</taxon>
        <taxon>Betaproteobacteria</taxon>
        <taxon>Burkholderiales</taxon>
        <taxon>Burkholderiaceae</taxon>
        <taxon>Cupriavidus</taxon>
    </lineage>
</organism>